<dbReference type="Pfam" id="PF23784">
    <property type="entry name" value="Smaco_capsid"/>
    <property type="match status" value="1"/>
</dbReference>
<dbReference type="InterPro" id="IPR057000">
    <property type="entry name" value="Smaco_capsid"/>
</dbReference>
<protein>
    <submittedName>
        <fullName evidence="1">Capsid protein</fullName>
    </submittedName>
</protein>
<dbReference type="EMBL" id="MH111099">
    <property type="protein sequence ID" value="QCC72702.1"/>
    <property type="molecule type" value="Genomic_DNA"/>
</dbReference>
<proteinExistence type="predicted"/>
<gene>
    <name evidence="1" type="primary">CP</name>
</gene>
<sequence length="362" mass="39557">MFCKVSETYDLSTQLNKMGLLAIHTPDLKLFAKHWGGAMMNHKKFRFVGCDVTMACASMLPADPLQIGVEAGDLAPQDMFNPILYKAVSNDSYNNLVNYLMLKYTTFGTTTPSGSVNKNSILADNSTTFDDALNVSIDQWDMYYGLLSNTSGWKKAMPQAGLEMRGLYPIVYSLVSNVGNSSGVFGNKSDSSVVTHTIDAMAAKESDVVSSSMGQNFTFSTFYRGSSMRMPALPTKILYDGTNANVTGSVTMAYSEPTHPLSVDVNDMYLPLGVPYIPPCYVGVIILPPAKLNKLYYRMKVTWTIQLIEPESISDVTSWSGLATIGEQSYGTDYATQSKATSQHTAMVDTESAEIQKVMEGV</sequence>
<reference evidence="1" key="1">
    <citation type="submission" date="2018-03" db="EMBL/GenBank/DDBJ databases">
        <title>Novel CRESS-DNA viruses found in patient with diarrhea of unknown etiology.</title>
        <authorList>
            <person name="Ashworth J.L."/>
            <person name="Robertson G.S."/>
            <person name="Lu L."/>
            <person name="Perry M."/>
            <person name="Bogaardt C."/>
            <person name="Ivens A."/>
            <person name="My Phuc T."/>
            <person name="Rabaa M.A."/>
            <person name="Tri Tue N."/>
            <person name="Pham Thi Thanh T."/>
            <person name="Hong Anh P."/>
            <person name="Baker S."/>
            <person name="Woolhouse M.E.J."/>
        </authorList>
    </citation>
    <scope>NUCLEOTIDE SEQUENCE</scope>
    <source>
        <strain evidence="1">17499x51_1641</strain>
    </source>
</reference>
<accession>A0A4D6IZS2</accession>
<organism evidence="1">
    <name type="scientific">Cressdnaviricota sp</name>
    <dbReference type="NCBI Taxonomy" id="2748378"/>
    <lineage>
        <taxon>Viruses</taxon>
        <taxon>Monodnaviria</taxon>
        <taxon>Shotokuvirae</taxon>
        <taxon>Cressdnaviricota</taxon>
    </lineage>
</organism>
<name>A0A4D6IZS2_9VIRU</name>
<evidence type="ECO:0000313" key="1">
    <source>
        <dbReference type="EMBL" id="QCC72702.1"/>
    </source>
</evidence>